<feature type="chain" id="PRO_5044798847" evidence="2">
    <location>
        <begin position="24"/>
        <end position="98"/>
    </location>
</feature>
<organism evidence="3 4">
    <name type="scientific">Daubentonia madagascariensis</name>
    <name type="common">Aye-aye</name>
    <name type="synonym">Sciurus madagascariensis</name>
    <dbReference type="NCBI Taxonomy" id="31869"/>
    <lineage>
        <taxon>Eukaryota</taxon>
        <taxon>Metazoa</taxon>
        <taxon>Chordata</taxon>
        <taxon>Craniata</taxon>
        <taxon>Vertebrata</taxon>
        <taxon>Euteleostomi</taxon>
        <taxon>Mammalia</taxon>
        <taxon>Eutheria</taxon>
        <taxon>Euarchontoglires</taxon>
        <taxon>Primates</taxon>
        <taxon>Strepsirrhini</taxon>
        <taxon>Chiromyiformes</taxon>
        <taxon>Daubentoniidae</taxon>
        <taxon>Daubentonia</taxon>
    </lineage>
</organism>
<feature type="compositionally biased region" description="Basic and acidic residues" evidence="1">
    <location>
        <begin position="59"/>
        <end position="83"/>
    </location>
</feature>
<feature type="region of interest" description="Disordered" evidence="1">
    <location>
        <begin position="51"/>
        <end position="98"/>
    </location>
</feature>
<evidence type="ECO:0000256" key="1">
    <source>
        <dbReference type="SAM" id="MobiDB-lite"/>
    </source>
</evidence>
<dbReference type="Pfam" id="PF15307">
    <property type="entry name" value="SPACA7"/>
    <property type="match status" value="1"/>
</dbReference>
<protein>
    <submittedName>
        <fullName evidence="3">Sperm acrosome-associated protein 7</fullName>
    </submittedName>
</protein>
<sequence length="98" mass="10652">MAVNRGVGTLYFVLLCCWRETELQPVTVTSDAAIDDNYQAGGSENYHGLLDNLHFSPGNEDKISNTEASAHETLHISGHEKHQGSQLSSSSEETTSSK</sequence>
<feature type="signal peptide" evidence="2">
    <location>
        <begin position="1"/>
        <end position="23"/>
    </location>
</feature>
<name>A0ABD2DUP2_DAUMA</name>
<dbReference type="AlphaFoldDB" id="A0ABD2DUP2"/>
<proteinExistence type="predicted"/>
<keyword evidence="2" id="KW-0732">Signal</keyword>
<evidence type="ECO:0000313" key="3">
    <source>
        <dbReference type="EMBL" id="KAL2770490.1"/>
    </source>
</evidence>
<evidence type="ECO:0000313" key="4">
    <source>
        <dbReference type="Proteomes" id="UP001610411"/>
    </source>
</evidence>
<feature type="non-terminal residue" evidence="3">
    <location>
        <position position="98"/>
    </location>
</feature>
<evidence type="ECO:0000256" key="2">
    <source>
        <dbReference type="SAM" id="SignalP"/>
    </source>
</evidence>
<keyword evidence="4" id="KW-1185">Reference proteome</keyword>
<feature type="compositionally biased region" description="Low complexity" evidence="1">
    <location>
        <begin position="88"/>
        <end position="98"/>
    </location>
</feature>
<gene>
    <name evidence="3" type="ORF">WCI35_023524</name>
</gene>
<reference evidence="3 4" key="1">
    <citation type="journal article" date="2024" name="G3 (Bethesda)">
        <title>A hybrid genome assembly of the endangered aye-aye (Daubentonia madagascariensis).</title>
        <authorList>
            <person name="Versoza C.J."/>
            <person name="Pfeifer S.P."/>
        </authorList>
    </citation>
    <scope>NUCLEOTIDE SEQUENCE [LARGE SCALE GENOMIC DNA]</scope>
    <source>
        <strain evidence="3">6821</strain>
    </source>
</reference>
<dbReference type="Proteomes" id="UP001610411">
    <property type="component" value="Unassembled WGS sequence"/>
</dbReference>
<dbReference type="EMBL" id="JBFSEQ010000008">
    <property type="protein sequence ID" value="KAL2770490.1"/>
    <property type="molecule type" value="Genomic_DNA"/>
</dbReference>
<dbReference type="InterPro" id="IPR029301">
    <property type="entry name" value="SPACA7"/>
</dbReference>
<accession>A0ABD2DUP2</accession>
<comment type="caution">
    <text evidence="3">The sequence shown here is derived from an EMBL/GenBank/DDBJ whole genome shotgun (WGS) entry which is preliminary data.</text>
</comment>